<gene>
    <name evidence="2" type="ORF">pdam_00021472</name>
</gene>
<dbReference type="Gene3D" id="3.90.1300.10">
    <property type="entry name" value="Amidase signature (AS) domain"/>
    <property type="match status" value="1"/>
</dbReference>
<dbReference type="InterPro" id="IPR000120">
    <property type="entry name" value="Amidase"/>
</dbReference>
<comment type="caution">
    <text evidence="2">The sequence shown here is derived from an EMBL/GenBank/DDBJ whole genome shotgun (WGS) entry which is preliminary data.</text>
</comment>
<dbReference type="PANTHER" id="PTHR11895">
    <property type="entry name" value="TRANSAMIDASE"/>
    <property type="match status" value="1"/>
</dbReference>
<sequence length="397" mass="42392">MTSGSRMLEHYVPDHDATVVTRILDAGGRITGKAVCEEWCFTATSCTAFTGPVVNPHNETRMALGSSSGSAALVAGGYTDMAMGGDQGGSIRIPSAACGIVGLKPTYGLVPYTGMVPINLLLDHTGPMARTVSDVALLLEVIAGLDGDLDPRQPRDLGKPNSYINELNGDISTLRIGVLQEGFEMPGADTEIMYFVREAASRFSTLGATVENISVPMHFDGILICDAICSEGGYRLLSGYNSDARGFVDTSLQKAIGRGLQSHANDLSAAGKLTVMLGAYVHEKFRGVFHGKAINLSRKLCEEYDKALESYDVLVLPTIVTKPPKVQDRSQLNFGTAFDFCQNTGPFNVTGHPALSINAGFSDGLPVGMMIVGRKFDEATVLNVAYAYEKMRDSKSI</sequence>
<evidence type="ECO:0000313" key="2">
    <source>
        <dbReference type="EMBL" id="RMX39164.1"/>
    </source>
</evidence>
<keyword evidence="3" id="KW-1185">Reference proteome</keyword>
<dbReference type="EMBL" id="RCHS01003856">
    <property type="protein sequence ID" value="RMX39164.1"/>
    <property type="molecule type" value="Genomic_DNA"/>
</dbReference>
<dbReference type="PANTHER" id="PTHR11895:SF170">
    <property type="entry name" value="AMIDASE"/>
    <property type="match status" value="1"/>
</dbReference>
<dbReference type="InterPro" id="IPR023631">
    <property type="entry name" value="Amidase_dom"/>
</dbReference>
<dbReference type="Proteomes" id="UP000275408">
    <property type="component" value="Unassembled WGS sequence"/>
</dbReference>
<dbReference type="InterPro" id="IPR036928">
    <property type="entry name" value="AS_sf"/>
</dbReference>
<dbReference type="OrthoDB" id="421993at2759"/>
<evidence type="ECO:0000313" key="3">
    <source>
        <dbReference type="Proteomes" id="UP000275408"/>
    </source>
</evidence>
<reference evidence="2 3" key="1">
    <citation type="journal article" date="2018" name="Sci. Rep.">
        <title>Comparative analysis of the Pocillopora damicornis genome highlights role of immune system in coral evolution.</title>
        <authorList>
            <person name="Cunning R."/>
            <person name="Bay R.A."/>
            <person name="Gillette P."/>
            <person name="Baker A.C."/>
            <person name="Traylor-Knowles N."/>
        </authorList>
    </citation>
    <scope>NUCLEOTIDE SEQUENCE [LARGE SCALE GENOMIC DNA]</scope>
    <source>
        <strain evidence="2">RSMAS</strain>
        <tissue evidence="2">Whole animal</tissue>
    </source>
</reference>
<dbReference type="Pfam" id="PF01425">
    <property type="entry name" value="Amidase"/>
    <property type="match status" value="1"/>
</dbReference>
<dbReference type="GO" id="GO:0003824">
    <property type="term" value="F:catalytic activity"/>
    <property type="evidence" value="ECO:0007669"/>
    <property type="project" value="InterPro"/>
</dbReference>
<feature type="domain" description="Amidase" evidence="1">
    <location>
        <begin position="2"/>
        <end position="382"/>
    </location>
</feature>
<evidence type="ECO:0000259" key="1">
    <source>
        <dbReference type="Pfam" id="PF01425"/>
    </source>
</evidence>
<accession>A0A3M6TD39</accession>
<organism evidence="2 3">
    <name type="scientific">Pocillopora damicornis</name>
    <name type="common">Cauliflower coral</name>
    <name type="synonym">Millepora damicornis</name>
    <dbReference type="NCBI Taxonomy" id="46731"/>
    <lineage>
        <taxon>Eukaryota</taxon>
        <taxon>Metazoa</taxon>
        <taxon>Cnidaria</taxon>
        <taxon>Anthozoa</taxon>
        <taxon>Hexacorallia</taxon>
        <taxon>Scleractinia</taxon>
        <taxon>Astrocoeniina</taxon>
        <taxon>Pocilloporidae</taxon>
        <taxon>Pocillopora</taxon>
    </lineage>
</organism>
<protein>
    <recommendedName>
        <fullName evidence="1">Amidase domain-containing protein</fullName>
    </recommendedName>
</protein>
<name>A0A3M6TD39_POCDA</name>
<dbReference type="SUPFAM" id="SSF75304">
    <property type="entry name" value="Amidase signature (AS) enzymes"/>
    <property type="match status" value="1"/>
</dbReference>
<dbReference type="AlphaFoldDB" id="A0A3M6TD39"/>
<proteinExistence type="predicted"/>
<dbReference type="STRING" id="46731.A0A3M6TD39"/>